<dbReference type="InterPro" id="IPR036612">
    <property type="entry name" value="KH_dom_type_1_sf"/>
</dbReference>
<dbReference type="Ensembl" id="ENSBGRT00000048817.1">
    <property type="protein sequence ID" value="ENSBGRP00000042097.1"/>
    <property type="gene ID" value="ENSBGRG00000026379.1"/>
</dbReference>
<organism evidence="4 5">
    <name type="scientific">Bos mutus grunniens</name>
    <name type="common">Wild yak</name>
    <name type="synonym">Bos grunniens</name>
    <dbReference type="NCBI Taxonomy" id="30521"/>
    <lineage>
        <taxon>Eukaryota</taxon>
        <taxon>Metazoa</taxon>
        <taxon>Chordata</taxon>
        <taxon>Craniata</taxon>
        <taxon>Vertebrata</taxon>
        <taxon>Euteleostomi</taxon>
        <taxon>Mammalia</taxon>
        <taxon>Eutheria</taxon>
        <taxon>Laurasiatheria</taxon>
        <taxon>Artiodactyla</taxon>
        <taxon>Ruminantia</taxon>
        <taxon>Pecora</taxon>
        <taxon>Bovidae</taxon>
        <taxon>Bovinae</taxon>
        <taxon>Bos</taxon>
    </lineage>
</organism>
<keyword evidence="1" id="KW-0677">Repeat</keyword>
<reference evidence="4" key="3">
    <citation type="submission" date="2025-09" db="UniProtKB">
        <authorList>
            <consortium name="Ensembl"/>
        </authorList>
    </citation>
    <scope>IDENTIFICATION</scope>
</reference>
<evidence type="ECO:0000313" key="4">
    <source>
        <dbReference type="Ensembl" id="ENSBGRP00000042097.1"/>
    </source>
</evidence>
<proteinExistence type="predicted"/>
<dbReference type="GO" id="GO:0003723">
    <property type="term" value="F:RNA binding"/>
    <property type="evidence" value="ECO:0007669"/>
    <property type="project" value="InterPro"/>
</dbReference>
<keyword evidence="5" id="KW-1185">Reference proteome</keyword>
<protein>
    <recommendedName>
        <fullName evidence="3">Vigilin N-terminal KH domain-containing protein</fullName>
    </recommendedName>
</protein>
<accession>A0A8B9YSN4</accession>
<dbReference type="InterPro" id="IPR057778">
    <property type="entry name" value="KH_Vigilin_N"/>
</dbReference>
<keyword evidence="2" id="KW-0694">RNA-binding</keyword>
<evidence type="ECO:0000313" key="5">
    <source>
        <dbReference type="Proteomes" id="UP000694520"/>
    </source>
</evidence>
<evidence type="ECO:0000259" key="3">
    <source>
        <dbReference type="Pfam" id="PF24668"/>
    </source>
</evidence>
<dbReference type="Gene3D" id="3.30.1370.10">
    <property type="entry name" value="K Homology domain, type 1"/>
    <property type="match status" value="1"/>
</dbReference>
<feature type="domain" description="Vigilin N-terminal KH" evidence="3">
    <location>
        <begin position="66"/>
        <end position="132"/>
    </location>
</feature>
<dbReference type="AlphaFoldDB" id="A0A8B9YSN4"/>
<reference evidence="4" key="2">
    <citation type="submission" date="2025-08" db="UniProtKB">
        <authorList>
            <consortium name="Ensembl"/>
        </authorList>
    </citation>
    <scope>IDENTIFICATION</scope>
</reference>
<dbReference type="Pfam" id="PF24668">
    <property type="entry name" value="KH_Vigilin"/>
    <property type="match status" value="1"/>
</dbReference>
<name>A0A8B9YSN4_BOSMU</name>
<evidence type="ECO:0000256" key="2">
    <source>
        <dbReference type="ARBA" id="ARBA00022884"/>
    </source>
</evidence>
<dbReference type="GeneTree" id="ENSGT00900000141059"/>
<reference evidence="4" key="1">
    <citation type="submission" date="2019-05" db="EMBL/GenBank/DDBJ databases">
        <authorList>
            <person name="Zhang S."/>
            <person name="Liu J."/>
        </authorList>
    </citation>
    <scope>NUCLEOTIDE SEQUENCE [LARGE SCALE GENOMIC DNA]</scope>
</reference>
<evidence type="ECO:0000256" key="1">
    <source>
        <dbReference type="ARBA" id="ARBA00022737"/>
    </source>
</evidence>
<sequence>ANIILLRTRDRYIQKEKDVTALNSEEHLGTTTSKNKFSELLEKISWLENDQEPAASSSNYSQLIMTSTITHFEEGTQEKFCLDIMHITCGNLEITCQKQRHYITLHYITVSGKPKIVAKVQKEIFAHFGKQVLTTASIPKENFCSISGKTREKRQDLQQKATTNIQTLCPVNHTSWINISTKEVMRKAPCEVLFTSTEQDKYAEERLAVAKAFPSFIAEPYNKTFDKILQKIEAQIHNSPSWKIPWTEEPVLQDLDFLKKIFENTPEKTTPIDVEMKLQHKCTIGPNCNFVQEILKRTRVSTEISPSYSMSDSVAYHYKPESLRKEFTEDYLKTKIYTLSSISAPSWLHRFVIGERIHDIRKKFPEVVITFPDPAQKIDMVQLQFSPVQSLSCVQLFATP</sequence>
<dbReference type="Proteomes" id="UP000694520">
    <property type="component" value="Chromosome X"/>
</dbReference>